<evidence type="ECO:0000256" key="10">
    <source>
        <dbReference type="ARBA" id="ARBA00022676"/>
    </source>
</evidence>
<dbReference type="GO" id="GO:0005737">
    <property type="term" value="C:cytoplasm"/>
    <property type="evidence" value="ECO:0007669"/>
    <property type="project" value="UniProtKB-SubCell"/>
</dbReference>
<dbReference type="PANTHER" id="PTHR32315">
    <property type="entry name" value="ADENINE PHOSPHORIBOSYLTRANSFERASE"/>
    <property type="match status" value="1"/>
</dbReference>
<evidence type="ECO:0000256" key="3">
    <source>
        <dbReference type="ARBA" id="ARBA00004496"/>
    </source>
</evidence>
<comment type="pathway">
    <text evidence="4">Purine metabolism; AMP biosynthesis via salvage pathway; AMP from adenine: step 1/1.</text>
</comment>
<dbReference type="CDD" id="cd06223">
    <property type="entry name" value="PRTases_typeI"/>
    <property type="match status" value="1"/>
</dbReference>
<proteinExistence type="inferred from homology"/>
<dbReference type="InterPro" id="IPR000836">
    <property type="entry name" value="PRTase_dom"/>
</dbReference>
<comment type="similarity">
    <text evidence="5">Belongs to the purine/pyrimidine phosphoribosyltransferase family.</text>
</comment>
<dbReference type="GO" id="GO:0006168">
    <property type="term" value="P:adenine salvage"/>
    <property type="evidence" value="ECO:0007669"/>
    <property type="project" value="InterPro"/>
</dbReference>
<dbReference type="NCBIfam" id="NF002634">
    <property type="entry name" value="PRK02304.1-3"/>
    <property type="match status" value="1"/>
</dbReference>
<dbReference type="GO" id="GO:0044209">
    <property type="term" value="P:AMP salvage"/>
    <property type="evidence" value="ECO:0007669"/>
    <property type="project" value="TreeGrafter"/>
</dbReference>
<evidence type="ECO:0000256" key="5">
    <source>
        <dbReference type="ARBA" id="ARBA00008391"/>
    </source>
</evidence>
<keyword evidence="11" id="KW-0808">Transferase</keyword>
<evidence type="ECO:0000256" key="12">
    <source>
        <dbReference type="ARBA" id="ARBA00022726"/>
    </source>
</evidence>
<comment type="subcellular location">
    <subcellularLocation>
        <location evidence="3">Cytoplasm</location>
    </subcellularLocation>
</comment>
<dbReference type="InterPro" id="IPR050054">
    <property type="entry name" value="UPRTase/APRTase"/>
</dbReference>
<accession>A0A8S3YW11</accession>
<reference evidence="14" key="1">
    <citation type="submission" date="2021-04" db="EMBL/GenBank/DDBJ databases">
        <authorList>
            <consortium name="Molecular Ecology Group"/>
        </authorList>
    </citation>
    <scope>NUCLEOTIDE SEQUENCE</scope>
</reference>
<evidence type="ECO:0000259" key="13">
    <source>
        <dbReference type="Pfam" id="PF00156"/>
    </source>
</evidence>
<keyword evidence="15" id="KW-1185">Reference proteome</keyword>
<name>A0A8S3YW11_9EUPU</name>
<evidence type="ECO:0000313" key="14">
    <source>
        <dbReference type="EMBL" id="CAG5121283.1"/>
    </source>
</evidence>
<dbReference type="InterPro" id="IPR029057">
    <property type="entry name" value="PRTase-like"/>
</dbReference>
<dbReference type="GO" id="GO:0016208">
    <property type="term" value="F:AMP binding"/>
    <property type="evidence" value="ECO:0007669"/>
    <property type="project" value="TreeGrafter"/>
</dbReference>
<dbReference type="NCBIfam" id="NF002636">
    <property type="entry name" value="PRK02304.1-5"/>
    <property type="match status" value="1"/>
</dbReference>
<dbReference type="OrthoDB" id="363185at2759"/>
<dbReference type="FunFam" id="3.40.50.2020:FF:000004">
    <property type="entry name" value="Adenine phosphoribosyltransferase"/>
    <property type="match status" value="1"/>
</dbReference>
<dbReference type="GO" id="GO:0002055">
    <property type="term" value="F:adenine binding"/>
    <property type="evidence" value="ECO:0007669"/>
    <property type="project" value="TreeGrafter"/>
</dbReference>
<comment type="function">
    <text evidence="2">Catalyzes a salvage reaction resulting in the formation of AMP, that is energically less costly than de novo synthesis.</text>
</comment>
<evidence type="ECO:0000313" key="15">
    <source>
        <dbReference type="Proteomes" id="UP000678393"/>
    </source>
</evidence>
<dbReference type="GO" id="GO:0003999">
    <property type="term" value="F:adenine phosphoribosyltransferase activity"/>
    <property type="evidence" value="ECO:0007669"/>
    <property type="project" value="UniProtKB-EC"/>
</dbReference>
<evidence type="ECO:0000256" key="4">
    <source>
        <dbReference type="ARBA" id="ARBA00004659"/>
    </source>
</evidence>
<keyword evidence="12" id="KW-0660">Purine salvage</keyword>
<sequence length="177" mass="19297">MAADKLARVKDALKSFPDFPKPGILFRDIFPLFRDPSVFNDLIDLLYDTIKESSPGVQCIVGLESRGFLFGPLLAQKLGVPFVPIRKKGKLPGDLVSVTYDLEYGSDTFEAQKGSILSGQKVVIIDDLLATGGTMKAACDLVEQLGAKVDLCLVVIELADLEGRKKIPKPLKTLITF</sequence>
<comment type="subunit">
    <text evidence="6">Homodimer.</text>
</comment>
<dbReference type="InterPro" id="IPR005764">
    <property type="entry name" value="Ade_phspho_trans"/>
</dbReference>
<dbReference type="PANTHER" id="PTHR32315:SF3">
    <property type="entry name" value="ADENINE PHOSPHORIBOSYLTRANSFERASE"/>
    <property type="match status" value="1"/>
</dbReference>
<keyword evidence="9" id="KW-0963">Cytoplasm</keyword>
<evidence type="ECO:0000256" key="2">
    <source>
        <dbReference type="ARBA" id="ARBA00003968"/>
    </source>
</evidence>
<comment type="caution">
    <text evidence="14">The sequence shown here is derived from an EMBL/GenBank/DDBJ whole genome shotgun (WGS) entry which is preliminary data.</text>
</comment>
<evidence type="ECO:0000256" key="9">
    <source>
        <dbReference type="ARBA" id="ARBA00022490"/>
    </source>
</evidence>
<evidence type="ECO:0000256" key="8">
    <source>
        <dbReference type="ARBA" id="ARBA00017366"/>
    </source>
</evidence>
<protein>
    <recommendedName>
        <fullName evidence="8">Adenine phosphoribosyltransferase</fullName>
        <ecNumber evidence="7">2.4.2.7</ecNumber>
    </recommendedName>
</protein>
<evidence type="ECO:0000256" key="11">
    <source>
        <dbReference type="ARBA" id="ARBA00022679"/>
    </source>
</evidence>
<dbReference type="Gene3D" id="3.40.50.2020">
    <property type="match status" value="1"/>
</dbReference>
<dbReference type="NCBIfam" id="TIGR01090">
    <property type="entry name" value="apt"/>
    <property type="match status" value="1"/>
</dbReference>
<organism evidence="14 15">
    <name type="scientific">Candidula unifasciata</name>
    <dbReference type="NCBI Taxonomy" id="100452"/>
    <lineage>
        <taxon>Eukaryota</taxon>
        <taxon>Metazoa</taxon>
        <taxon>Spiralia</taxon>
        <taxon>Lophotrochozoa</taxon>
        <taxon>Mollusca</taxon>
        <taxon>Gastropoda</taxon>
        <taxon>Heterobranchia</taxon>
        <taxon>Euthyneura</taxon>
        <taxon>Panpulmonata</taxon>
        <taxon>Eupulmonata</taxon>
        <taxon>Stylommatophora</taxon>
        <taxon>Helicina</taxon>
        <taxon>Helicoidea</taxon>
        <taxon>Geomitridae</taxon>
        <taxon>Candidula</taxon>
    </lineage>
</organism>
<gene>
    <name evidence="14" type="ORF">CUNI_LOCUS6841</name>
</gene>
<dbReference type="HAMAP" id="MF_00004">
    <property type="entry name" value="Aden_phosphoribosyltr"/>
    <property type="match status" value="1"/>
</dbReference>
<evidence type="ECO:0000256" key="6">
    <source>
        <dbReference type="ARBA" id="ARBA00011738"/>
    </source>
</evidence>
<dbReference type="AlphaFoldDB" id="A0A8S3YW11"/>
<dbReference type="EC" id="2.4.2.7" evidence="7"/>
<evidence type="ECO:0000256" key="1">
    <source>
        <dbReference type="ARBA" id="ARBA00000868"/>
    </source>
</evidence>
<dbReference type="GO" id="GO:0006166">
    <property type="term" value="P:purine ribonucleoside salvage"/>
    <property type="evidence" value="ECO:0007669"/>
    <property type="project" value="UniProtKB-KW"/>
</dbReference>
<keyword evidence="10" id="KW-0328">Glycosyltransferase</keyword>
<feature type="domain" description="Phosphoribosyltransferase" evidence="13">
    <location>
        <begin position="37"/>
        <end position="170"/>
    </location>
</feature>
<dbReference type="EMBL" id="CAJHNH020001057">
    <property type="protein sequence ID" value="CAG5121283.1"/>
    <property type="molecule type" value="Genomic_DNA"/>
</dbReference>
<comment type="catalytic activity">
    <reaction evidence="1">
        <text>AMP + diphosphate = 5-phospho-alpha-D-ribose 1-diphosphate + adenine</text>
        <dbReference type="Rhea" id="RHEA:16609"/>
        <dbReference type="ChEBI" id="CHEBI:16708"/>
        <dbReference type="ChEBI" id="CHEBI:33019"/>
        <dbReference type="ChEBI" id="CHEBI:58017"/>
        <dbReference type="ChEBI" id="CHEBI:456215"/>
        <dbReference type="EC" id="2.4.2.7"/>
    </reaction>
</comment>
<dbReference type="Proteomes" id="UP000678393">
    <property type="component" value="Unassembled WGS sequence"/>
</dbReference>
<dbReference type="SUPFAM" id="SSF53271">
    <property type="entry name" value="PRTase-like"/>
    <property type="match status" value="1"/>
</dbReference>
<dbReference type="Pfam" id="PF00156">
    <property type="entry name" value="Pribosyltran"/>
    <property type="match status" value="1"/>
</dbReference>
<evidence type="ECO:0000256" key="7">
    <source>
        <dbReference type="ARBA" id="ARBA00011893"/>
    </source>
</evidence>